<dbReference type="RefSeq" id="WP_173695983.1">
    <property type="nucleotide sequence ID" value="NZ_CP016090.1"/>
</dbReference>
<dbReference type="Proteomes" id="UP000821656">
    <property type="component" value="Unassembled WGS sequence"/>
</dbReference>
<gene>
    <name evidence="1" type="ORF">DFH45_004428</name>
</gene>
<comment type="caution">
    <text evidence="1">The sequence shown here is derived from an EMBL/GenBank/DDBJ whole genome shotgun (WGS) entry which is preliminary data.</text>
</comment>
<protein>
    <submittedName>
        <fullName evidence="1">Site-specific DNA-cytosine methylase</fullName>
    </submittedName>
</protein>
<sequence length="59" mass="6926">MLTSEASKNRSTHVVSDLETVKLRLLNPLKCERINGFPDNWIDAGMTQAFRYFAWVMHW</sequence>
<evidence type="ECO:0000313" key="2">
    <source>
        <dbReference type="Proteomes" id="UP000821656"/>
    </source>
</evidence>
<keyword evidence="1" id="KW-0808">Transferase</keyword>
<name>A0A9Q5CIJ2_CLOBE</name>
<dbReference type="EMBL" id="JABSXK010000001">
    <property type="protein sequence ID" value="NRV11465.1"/>
    <property type="molecule type" value="Genomic_DNA"/>
</dbReference>
<dbReference type="GO" id="GO:0032259">
    <property type="term" value="P:methylation"/>
    <property type="evidence" value="ECO:0007669"/>
    <property type="project" value="UniProtKB-KW"/>
</dbReference>
<organism evidence="1 2">
    <name type="scientific">Clostridium beijerinckii</name>
    <name type="common">Clostridium MP</name>
    <dbReference type="NCBI Taxonomy" id="1520"/>
    <lineage>
        <taxon>Bacteria</taxon>
        <taxon>Bacillati</taxon>
        <taxon>Bacillota</taxon>
        <taxon>Clostridia</taxon>
        <taxon>Eubacteriales</taxon>
        <taxon>Clostridiaceae</taxon>
        <taxon>Clostridium</taxon>
    </lineage>
</organism>
<dbReference type="GO" id="GO:0008168">
    <property type="term" value="F:methyltransferase activity"/>
    <property type="evidence" value="ECO:0007669"/>
    <property type="project" value="UniProtKB-KW"/>
</dbReference>
<keyword evidence="1" id="KW-0489">Methyltransferase</keyword>
<dbReference type="AlphaFoldDB" id="A0A9Q5CIJ2"/>
<reference evidence="1" key="1">
    <citation type="submission" date="2020-05" db="EMBL/GenBank/DDBJ databases">
        <title>Genomic insights into acetone-butanol-ethanol (ABE) fermentation by sequencing solventogenic clostridia strains.</title>
        <authorList>
            <person name="Brown S."/>
        </authorList>
    </citation>
    <scope>NUCLEOTIDE SEQUENCE</scope>
    <source>
        <strain evidence="1">DJ126</strain>
    </source>
</reference>
<evidence type="ECO:0000313" key="1">
    <source>
        <dbReference type="EMBL" id="NRV11465.1"/>
    </source>
</evidence>
<accession>A0A9Q5CIJ2</accession>
<proteinExistence type="predicted"/>